<comment type="caution">
    <text evidence="1">The sequence shown here is derived from an EMBL/GenBank/DDBJ whole genome shotgun (WGS) entry which is preliminary data.</text>
</comment>
<dbReference type="AlphaFoldDB" id="A0A5J9W8Y2"/>
<accession>A0A5J9W8Y2</accession>
<evidence type="ECO:0008006" key="3">
    <source>
        <dbReference type="Google" id="ProtNLM"/>
    </source>
</evidence>
<sequence length="306" mass="33444">MKSRFAIKQLIIELSLFEPDVECAFLKLKHLGVALSQVHLFFSSSFIAMNQRILDPMDTSNSAVAMGRQVCDDAQSVAEAGTTAYMSDACSTPGYNRRIPLPMAAYMSDGCSTPTYSWSVPFCESSCIPECDEDMKPAIGMQFKTLDDAEVFYRLYATKVGFDVRVGQSKKVDGIAVWKRFTAIKRERVHQKRRRLQKLWTSVNKTVTEELLGVEADPPIWRGVAAAIPNSSAKPLLPLLKSAPQAVSCGCRFGPAASSQIALPSCDVVRRGLHRAVRGALTLVAIADKSARPSIAIPNQLQAGVN</sequence>
<evidence type="ECO:0000313" key="2">
    <source>
        <dbReference type="Proteomes" id="UP000324897"/>
    </source>
</evidence>
<dbReference type="PANTHER" id="PTHR46328">
    <property type="entry name" value="FAR-RED IMPAIRED RESPONSIVE (FAR1) FAMILY PROTEIN-RELATED"/>
    <property type="match status" value="1"/>
</dbReference>
<dbReference type="Gramene" id="TVU44598">
    <property type="protein sequence ID" value="TVU44598"/>
    <property type="gene ID" value="EJB05_04043"/>
</dbReference>
<dbReference type="EMBL" id="RWGY01000004">
    <property type="protein sequence ID" value="TVU44598.1"/>
    <property type="molecule type" value="Genomic_DNA"/>
</dbReference>
<name>A0A5J9W8Y2_9POAL</name>
<gene>
    <name evidence="1" type="ORF">EJB05_04043</name>
</gene>
<feature type="non-terminal residue" evidence="1">
    <location>
        <position position="1"/>
    </location>
</feature>
<dbReference type="OrthoDB" id="691593at2759"/>
<proteinExistence type="predicted"/>
<evidence type="ECO:0000313" key="1">
    <source>
        <dbReference type="EMBL" id="TVU44598.1"/>
    </source>
</evidence>
<keyword evidence="2" id="KW-1185">Reference proteome</keyword>
<reference evidence="1 2" key="1">
    <citation type="journal article" date="2019" name="Sci. Rep.">
        <title>A high-quality genome of Eragrostis curvula grass provides insights into Poaceae evolution and supports new strategies to enhance forage quality.</title>
        <authorList>
            <person name="Carballo J."/>
            <person name="Santos B.A.C.M."/>
            <person name="Zappacosta D."/>
            <person name="Garbus I."/>
            <person name="Selva J.P."/>
            <person name="Gallo C.A."/>
            <person name="Diaz A."/>
            <person name="Albertini E."/>
            <person name="Caccamo M."/>
            <person name="Echenique V."/>
        </authorList>
    </citation>
    <scope>NUCLEOTIDE SEQUENCE [LARGE SCALE GENOMIC DNA]</scope>
    <source>
        <strain evidence="2">cv. Victoria</strain>
        <tissue evidence="1">Leaf</tissue>
    </source>
</reference>
<organism evidence="1 2">
    <name type="scientific">Eragrostis curvula</name>
    <name type="common">weeping love grass</name>
    <dbReference type="NCBI Taxonomy" id="38414"/>
    <lineage>
        <taxon>Eukaryota</taxon>
        <taxon>Viridiplantae</taxon>
        <taxon>Streptophyta</taxon>
        <taxon>Embryophyta</taxon>
        <taxon>Tracheophyta</taxon>
        <taxon>Spermatophyta</taxon>
        <taxon>Magnoliopsida</taxon>
        <taxon>Liliopsida</taxon>
        <taxon>Poales</taxon>
        <taxon>Poaceae</taxon>
        <taxon>PACMAD clade</taxon>
        <taxon>Chloridoideae</taxon>
        <taxon>Eragrostideae</taxon>
        <taxon>Eragrostidinae</taxon>
        <taxon>Eragrostis</taxon>
    </lineage>
</organism>
<protein>
    <recommendedName>
        <fullName evidence="3">FAR1 domain-containing protein</fullName>
    </recommendedName>
</protein>
<dbReference type="Proteomes" id="UP000324897">
    <property type="component" value="Chromosome 5"/>
</dbReference>